<keyword evidence="2" id="KW-1185">Reference proteome</keyword>
<protein>
    <submittedName>
        <fullName evidence="1">Uncharacterized protein</fullName>
    </submittedName>
</protein>
<organism evidence="1 2">
    <name type="scientific">Ramazzottius varieornatus</name>
    <name type="common">Water bear</name>
    <name type="synonym">Tardigrade</name>
    <dbReference type="NCBI Taxonomy" id="947166"/>
    <lineage>
        <taxon>Eukaryota</taxon>
        <taxon>Metazoa</taxon>
        <taxon>Ecdysozoa</taxon>
        <taxon>Tardigrada</taxon>
        <taxon>Eutardigrada</taxon>
        <taxon>Parachela</taxon>
        <taxon>Hypsibioidea</taxon>
        <taxon>Ramazzottiidae</taxon>
        <taxon>Ramazzottius</taxon>
    </lineage>
</organism>
<proteinExistence type="predicted"/>
<dbReference type="Proteomes" id="UP000186922">
    <property type="component" value="Unassembled WGS sequence"/>
</dbReference>
<sequence length="71" mass="7879">MKTYGTTAIGTKTGPISGPEKLGWQRWLGCELASDGNHQACRCAIANVANNWCLYVVLVMRQSARLIFLFF</sequence>
<evidence type="ECO:0000313" key="1">
    <source>
        <dbReference type="EMBL" id="GAV03736.1"/>
    </source>
</evidence>
<dbReference type="AlphaFoldDB" id="A0A1D1VS94"/>
<dbReference type="EMBL" id="BDGG01000010">
    <property type="protein sequence ID" value="GAV03736.1"/>
    <property type="molecule type" value="Genomic_DNA"/>
</dbReference>
<accession>A0A1D1VS94</accession>
<comment type="caution">
    <text evidence="1">The sequence shown here is derived from an EMBL/GenBank/DDBJ whole genome shotgun (WGS) entry which is preliminary data.</text>
</comment>
<name>A0A1D1VS94_RAMVA</name>
<reference evidence="1 2" key="1">
    <citation type="journal article" date="2016" name="Nat. Commun.">
        <title>Extremotolerant tardigrade genome and improved radiotolerance of human cultured cells by tardigrade-unique protein.</title>
        <authorList>
            <person name="Hashimoto T."/>
            <person name="Horikawa D.D."/>
            <person name="Saito Y."/>
            <person name="Kuwahara H."/>
            <person name="Kozuka-Hata H."/>
            <person name="Shin-I T."/>
            <person name="Minakuchi Y."/>
            <person name="Ohishi K."/>
            <person name="Motoyama A."/>
            <person name="Aizu T."/>
            <person name="Enomoto A."/>
            <person name="Kondo K."/>
            <person name="Tanaka S."/>
            <person name="Hara Y."/>
            <person name="Koshikawa S."/>
            <person name="Sagara H."/>
            <person name="Miura T."/>
            <person name="Yokobori S."/>
            <person name="Miyagawa K."/>
            <person name="Suzuki Y."/>
            <person name="Kubo T."/>
            <person name="Oyama M."/>
            <person name="Kohara Y."/>
            <person name="Fujiyama A."/>
            <person name="Arakawa K."/>
            <person name="Katayama T."/>
            <person name="Toyoda A."/>
            <person name="Kunieda T."/>
        </authorList>
    </citation>
    <scope>NUCLEOTIDE SEQUENCE [LARGE SCALE GENOMIC DNA]</scope>
    <source>
        <strain evidence="1 2">YOKOZUNA-1</strain>
    </source>
</reference>
<evidence type="ECO:0000313" key="2">
    <source>
        <dbReference type="Proteomes" id="UP000186922"/>
    </source>
</evidence>
<gene>
    <name evidence="1" type="primary">RvY_14121-1</name>
    <name evidence="1" type="synonym">RvY_14121.1</name>
    <name evidence="1" type="ORF">RvY_14121</name>
</gene>